<dbReference type="SUPFAM" id="SSF53098">
    <property type="entry name" value="Ribonuclease H-like"/>
    <property type="match status" value="1"/>
</dbReference>
<dbReference type="InterPro" id="IPR000477">
    <property type="entry name" value="RT_dom"/>
</dbReference>
<dbReference type="SUPFAM" id="SSF56672">
    <property type="entry name" value="DNA/RNA polymerases"/>
    <property type="match status" value="1"/>
</dbReference>
<organism evidence="2 3">
    <name type="scientific">Solanum verrucosum</name>
    <dbReference type="NCBI Taxonomy" id="315347"/>
    <lineage>
        <taxon>Eukaryota</taxon>
        <taxon>Viridiplantae</taxon>
        <taxon>Streptophyta</taxon>
        <taxon>Embryophyta</taxon>
        <taxon>Tracheophyta</taxon>
        <taxon>Spermatophyta</taxon>
        <taxon>Magnoliopsida</taxon>
        <taxon>eudicotyledons</taxon>
        <taxon>Gunneridae</taxon>
        <taxon>Pentapetalae</taxon>
        <taxon>asterids</taxon>
        <taxon>lamiids</taxon>
        <taxon>Solanales</taxon>
        <taxon>Solanaceae</taxon>
        <taxon>Solanoideae</taxon>
        <taxon>Solaneae</taxon>
        <taxon>Solanum</taxon>
    </lineage>
</organism>
<reference evidence="2" key="1">
    <citation type="submission" date="2023-08" db="EMBL/GenBank/DDBJ databases">
        <title>A de novo genome assembly of Solanum verrucosum Schlechtendal, a Mexican diploid species geographically isolated from the other diploid A-genome species in potato relatives.</title>
        <authorList>
            <person name="Hosaka K."/>
        </authorList>
    </citation>
    <scope>NUCLEOTIDE SEQUENCE</scope>
    <source>
        <tissue evidence="2">Young leaves</tissue>
    </source>
</reference>
<dbReference type="CDD" id="cd06222">
    <property type="entry name" value="RNase_H_like"/>
    <property type="match status" value="1"/>
</dbReference>
<dbReference type="InterPro" id="IPR036691">
    <property type="entry name" value="Endo/exonu/phosph_ase_sf"/>
</dbReference>
<dbReference type="InterPro" id="IPR036397">
    <property type="entry name" value="RNaseH_sf"/>
</dbReference>
<dbReference type="InterPro" id="IPR026960">
    <property type="entry name" value="RVT-Znf"/>
</dbReference>
<dbReference type="GO" id="GO:0003676">
    <property type="term" value="F:nucleic acid binding"/>
    <property type="evidence" value="ECO:0007669"/>
    <property type="project" value="InterPro"/>
</dbReference>
<dbReference type="GO" id="GO:0004523">
    <property type="term" value="F:RNA-DNA hybrid ribonuclease activity"/>
    <property type="evidence" value="ECO:0007669"/>
    <property type="project" value="InterPro"/>
</dbReference>
<sequence>MDLNKRNHYAFIALMEPFQDPSEIDQYKRKLGFDNAGVNCSRKNWYFWRAEWEGNIILDTVQQVTIKFRINNRHYIISVVYARCNTMERLELWDELEGIVNRELFPWVIGGDFNVILNEEEKLGGLPFTQNEAIDFASFISSCALTEVQTIGSKYTWWNGRIEVECIFKRLDRILVNQDFLEEFPSSEVHHLIRQGSDHAPLHLICKSAEEIMVKPFRFLNFWRKHKNFKKIVAENWIVEFAGNPFIEFHAKMKKVKKALTGWSKEAFGNIFQQIATMEDVIKVKKDQLEIQPSASNRADLNKVETELKKFLRLEEEFWRQKAGMKWFTEGDMNTKFFHSYVKGRRKRLHIAEIVTEHGITLTSNDQIGQAALEFFGEQFQENDYVDDYAMLDHIPRCITNEENDAMCSLPTNEEVKKVVFKLKGSSACGPDGFTGHFYQDCWEIIGEDSTKMVKAFFCGQELTRFITHTNLVLLPKKETVKHFSDLRPISLSTFMNKILSRLIHERMVMVLPKLISPTQSGFVRGRSITENVLLAQEIIRDINRRAKNVNVVVKLDMAKAYDRVSWIFLTKGDPLSPTLFIIAAEVLARALNSLHKDDNFKGYGMPKWSPEINHLSYADDTILFCSGDRVSVIKMMKILKDYEAISGQMINKSKSFFYLHDKTPLIVAIRMRRLTGIRQGNFPFIYLGFPVFYGRNNSCYYEELIRKIAKRIFAWHNRFLSFGGKQILVNSVLQSLPIYMLSAMNPPKRVMEQIHQIFAKFFWGKSGGVKGKHWVAWRELCFPKEEGGIGFRSLHDINKALFAKLWWNFTVSTNSLWAGYLWNKYCKKLHPIMVNSTGASHIWRKMVTIREKVEHDIWWQIKAGNSSFWFDNWTRKGALYYTEGNMAQDEKIEVKDFTTNGVWNEHKLKEVISEEMVLHITKNIRPPISEAITDKAWWTQSMKGEFTVKSAFHNLRGKKAENEWSNYMWVNGLPYKISFFLWRVWGKRIATDDNLKRMRMQVVSKCYCCERGEMETMSHLLLTATIAQKLWKQFSSCVGININGLTLKQLIYRWWELKMSNKLDQILKAIPAIIMWELWKRRNAPRDGWITCNTDGASKGNPGQSTYGFCLRDSKGDLIYAEAQNLGITTNMEAEAKALWEALQYCIRSQLNNIQLETDSLVLKNMIYRNWRIPWELAEIMDDIHDMLGKITVNVQHIFREKATQLADFIANSAINTEGKQIFLNFQQLPSRGRKLLNIDKLQVPSFRIKTRRISNTNYNGQHD</sequence>
<dbReference type="EMBL" id="CP133615">
    <property type="protein sequence ID" value="WMV24639.1"/>
    <property type="molecule type" value="Genomic_DNA"/>
</dbReference>
<dbReference type="InterPro" id="IPR002156">
    <property type="entry name" value="RNaseH_domain"/>
</dbReference>
<dbReference type="Pfam" id="PF13456">
    <property type="entry name" value="RVT_3"/>
    <property type="match status" value="1"/>
</dbReference>
<evidence type="ECO:0000259" key="1">
    <source>
        <dbReference type="PROSITE" id="PS50879"/>
    </source>
</evidence>
<protein>
    <recommendedName>
        <fullName evidence="1">RNase H type-1 domain-containing protein</fullName>
    </recommendedName>
</protein>
<evidence type="ECO:0000313" key="3">
    <source>
        <dbReference type="Proteomes" id="UP001234989"/>
    </source>
</evidence>
<name>A0AAF0TMB9_SOLVR</name>
<evidence type="ECO:0000313" key="2">
    <source>
        <dbReference type="EMBL" id="WMV24639.1"/>
    </source>
</evidence>
<dbReference type="InterPro" id="IPR044730">
    <property type="entry name" value="RNase_H-like_dom_plant"/>
</dbReference>
<dbReference type="InterPro" id="IPR043502">
    <property type="entry name" value="DNA/RNA_pol_sf"/>
</dbReference>
<dbReference type="CDD" id="cd01650">
    <property type="entry name" value="RT_nLTR_like"/>
    <property type="match status" value="1"/>
</dbReference>
<dbReference type="SUPFAM" id="SSF56219">
    <property type="entry name" value="DNase I-like"/>
    <property type="match status" value="1"/>
</dbReference>
<proteinExistence type="predicted"/>
<dbReference type="Pfam" id="PF13966">
    <property type="entry name" value="zf-RVT"/>
    <property type="match status" value="1"/>
</dbReference>
<accession>A0AAF0TMB9</accession>
<dbReference type="AlphaFoldDB" id="A0AAF0TMB9"/>
<gene>
    <name evidence="2" type="ORF">MTR67_018024</name>
</gene>
<dbReference type="Proteomes" id="UP001234989">
    <property type="component" value="Chromosome 4"/>
</dbReference>
<dbReference type="PANTHER" id="PTHR33116">
    <property type="entry name" value="REVERSE TRANSCRIPTASE ZINC-BINDING DOMAIN-CONTAINING PROTEIN-RELATED-RELATED"/>
    <property type="match status" value="1"/>
</dbReference>
<dbReference type="Gene3D" id="3.60.10.10">
    <property type="entry name" value="Endonuclease/exonuclease/phosphatase"/>
    <property type="match status" value="1"/>
</dbReference>
<dbReference type="Pfam" id="PF00078">
    <property type="entry name" value="RVT_1"/>
    <property type="match status" value="1"/>
</dbReference>
<keyword evidence="3" id="KW-1185">Reference proteome</keyword>
<dbReference type="InterPro" id="IPR012337">
    <property type="entry name" value="RNaseH-like_sf"/>
</dbReference>
<dbReference type="PANTHER" id="PTHR33116:SF67">
    <property type="entry name" value="REVERSE TRANSCRIPTASE"/>
    <property type="match status" value="1"/>
</dbReference>
<feature type="domain" description="RNase H type-1" evidence="1">
    <location>
        <begin position="1087"/>
        <end position="1225"/>
    </location>
</feature>
<dbReference type="Gene3D" id="3.30.420.10">
    <property type="entry name" value="Ribonuclease H-like superfamily/Ribonuclease H"/>
    <property type="match status" value="1"/>
</dbReference>
<dbReference type="PROSITE" id="PS50879">
    <property type="entry name" value="RNASE_H_1"/>
    <property type="match status" value="1"/>
</dbReference>